<feature type="region of interest" description="Disordered" evidence="3">
    <location>
        <begin position="249"/>
        <end position="409"/>
    </location>
</feature>
<dbReference type="PROSITE" id="PS50158">
    <property type="entry name" value="ZF_CCHC"/>
    <property type="match status" value="1"/>
</dbReference>
<dbReference type="SUPFAM" id="SSF57756">
    <property type="entry name" value="Retrovirus zinc finger-like domains"/>
    <property type="match status" value="1"/>
</dbReference>
<dbReference type="SMART" id="SM00343">
    <property type="entry name" value="ZnF_C2HC"/>
    <property type="match status" value="1"/>
</dbReference>
<dbReference type="Pfam" id="PF00098">
    <property type="entry name" value="zf-CCHC"/>
    <property type="match status" value="1"/>
</dbReference>
<dbReference type="InterPro" id="IPR036875">
    <property type="entry name" value="Znf_CCHC_sf"/>
</dbReference>
<dbReference type="InterPro" id="IPR001878">
    <property type="entry name" value="Znf_CCHC"/>
</dbReference>
<accession>A0A6J8AZD7</accession>
<dbReference type="Pfam" id="PF00077">
    <property type="entry name" value="RVP"/>
    <property type="match status" value="1"/>
</dbReference>
<feature type="domain" description="Peptidase A2" evidence="5">
    <location>
        <begin position="555"/>
        <end position="592"/>
    </location>
</feature>
<dbReference type="GO" id="GO:0006508">
    <property type="term" value="P:proteolysis"/>
    <property type="evidence" value="ECO:0007669"/>
    <property type="project" value="InterPro"/>
</dbReference>
<feature type="compositionally biased region" description="Polar residues" evidence="3">
    <location>
        <begin position="432"/>
        <end position="452"/>
    </location>
</feature>
<evidence type="ECO:0000259" key="5">
    <source>
        <dbReference type="PROSITE" id="PS50175"/>
    </source>
</evidence>
<dbReference type="Proteomes" id="UP000507470">
    <property type="component" value="Unassembled WGS sequence"/>
</dbReference>
<gene>
    <name evidence="6" type="ORF">MCOR_12797</name>
</gene>
<dbReference type="Gene3D" id="2.40.70.10">
    <property type="entry name" value="Acid Proteases"/>
    <property type="match status" value="1"/>
</dbReference>
<organism evidence="6 7">
    <name type="scientific">Mytilus coruscus</name>
    <name type="common">Sea mussel</name>
    <dbReference type="NCBI Taxonomy" id="42192"/>
    <lineage>
        <taxon>Eukaryota</taxon>
        <taxon>Metazoa</taxon>
        <taxon>Spiralia</taxon>
        <taxon>Lophotrochozoa</taxon>
        <taxon>Mollusca</taxon>
        <taxon>Bivalvia</taxon>
        <taxon>Autobranchia</taxon>
        <taxon>Pteriomorphia</taxon>
        <taxon>Mytilida</taxon>
        <taxon>Mytiloidea</taxon>
        <taxon>Mytilidae</taxon>
        <taxon>Mytilinae</taxon>
        <taxon>Mytilus</taxon>
    </lineage>
</organism>
<keyword evidence="7" id="KW-1185">Reference proteome</keyword>
<dbReference type="OrthoDB" id="1934862at2759"/>
<dbReference type="Gene3D" id="4.10.60.10">
    <property type="entry name" value="Zinc finger, CCHC-type"/>
    <property type="match status" value="1"/>
</dbReference>
<dbReference type="InterPro" id="IPR021109">
    <property type="entry name" value="Peptidase_aspartic_dom_sf"/>
</dbReference>
<keyword evidence="2" id="KW-0863">Zinc-finger</keyword>
<feature type="compositionally biased region" description="Basic and acidic residues" evidence="3">
    <location>
        <begin position="307"/>
        <end position="324"/>
    </location>
</feature>
<dbReference type="AlphaFoldDB" id="A0A6J8AZD7"/>
<keyword evidence="2" id="KW-0479">Metal-binding</keyword>
<dbReference type="SUPFAM" id="SSF50630">
    <property type="entry name" value="Acid proteases"/>
    <property type="match status" value="1"/>
</dbReference>
<dbReference type="GO" id="GO:0004190">
    <property type="term" value="F:aspartic-type endopeptidase activity"/>
    <property type="evidence" value="ECO:0007669"/>
    <property type="project" value="InterPro"/>
</dbReference>
<proteinExistence type="predicted"/>
<feature type="domain" description="CCHC-type" evidence="4">
    <location>
        <begin position="488"/>
        <end position="503"/>
    </location>
</feature>
<reference evidence="6 7" key="1">
    <citation type="submission" date="2020-06" db="EMBL/GenBank/DDBJ databases">
        <authorList>
            <person name="Li R."/>
            <person name="Bekaert M."/>
        </authorList>
    </citation>
    <scope>NUCLEOTIDE SEQUENCE [LARGE SCALE GENOMIC DNA]</scope>
    <source>
        <strain evidence="7">wild</strain>
    </source>
</reference>
<evidence type="ECO:0000313" key="6">
    <source>
        <dbReference type="EMBL" id="CAC5376015.1"/>
    </source>
</evidence>
<dbReference type="PROSITE" id="PS50175">
    <property type="entry name" value="ASP_PROT_RETROV"/>
    <property type="match status" value="1"/>
</dbReference>
<dbReference type="GO" id="GO:0003676">
    <property type="term" value="F:nucleic acid binding"/>
    <property type="evidence" value="ECO:0007669"/>
    <property type="project" value="InterPro"/>
</dbReference>
<evidence type="ECO:0008006" key="8">
    <source>
        <dbReference type="Google" id="ProtNLM"/>
    </source>
</evidence>
<dbReference type="GO" id="GO:0008270">
    <property type="term" value="F:zinc ion binding"/>
    <property type="evidence" value="ECO:0007669"/>
    <property type="project" value="UniProtKB-KW"/>
</dbReference>
<evidence type="ECO:0000259" key="4">
    <source>
        <dbReference type="PROSITE" id="PS50158"/>
    </source>
</evidence>
<dbReference type="InterPro" id="IPR018061">
    <property type="entry name" value="Retropepsins"/>
</dbReference>
<feature type="compositionally biased region" description="Basic residues" evidence="3">
    <location>
        <begin position="335"/>
        <end position="345"/>
    </location>
</feature>
<dbReference type="CDD" id="cd00303">
    <property type="entry name" value="retropepsin_like"/>
    <property type="match status" value="1"/>
</dbReference>
<protein>
    <recommendedName>
        <fullName evidence="8">CCHC-type domain-containing protein</fullName>
    </recommendedName>
</protein>
<dbReference type="InterPro" id="IPR001995">
    <property type="entry name" value="Peptidase_A2_cat"/>
</dbReference>
<evidence type="ECO:0000256" key="2">
    <source>
        <dbReference type="PROSITE-ProRule" id="PRU00047"/>
    </source>
</evidence>
<dbReference type="EMBL" id="CACVKT020002172">
    <property type="protein sequence ID" value="CAC5376015.1"/>
    <property type="molecule type" value="Genomic_DNA"/>
</dbReference>
<evidence type="ECO:0000256" key="3">
    <source>
        <dbReference type="SAM" id="MobiDB-lite"/>
    </source>
</evidence>
<keyword evidence="2" id="KW-0862">Zinc</keyword>
<evidence type="ECO:0000313" key="7">
    <source>
        <dbReference type="Proteomes" id="UP000507470"/>
    </source>
</evidence>
<name>A0A6J8AZD7_MYTCO</name>
<feature type="region of interest" description="Disordered" evidence="3">
    <location>
        <begin position="432"/>
        <end position="476"/>
    </location>
</feature>
<evidence type="ECO:0000256" key="1">
    <source>
        <dbReference type="ARBA" id="ARBA00022801"/>
    </source>
</evidence>
<feature type="compositionally biased region" description="Basic and acidic residues" evidence="3">
    <location>
        <begin position="279"/>
        <end position="295"/>
    </location>
</feature>
<keyword evidence="1" id="KW-0378">Hydrolase</keyword>
<sequence length="1051" mass="120825">MLEQSLCETPQESLSTESLNSELENLSVCENSEYRTPLPRTKQTVNRIEMSKNNQMTECFHHFARTGIFHTLKWINKRIGTFNKSCNRLHEDITALLKLLIITNNQGSYIHLHLTMFTFQQVYNMSTTVNKRSTALFTSHLVLSINQQHRQILHTFNNQFFNIVIKMSTNINMAITVHTDWKSTRVNNHPYKIRLMYIVTISYPIFNSNIVVPPTNIQASKRLLATATVTTITLALSTVIYVWYQQQPPPSGEPQLHYNRPSPRPKDYNFNSDYYWKQRRSDPGHKYTGDSDRSDVSAYRQTRNKRRSEPEYNRPREDQKRDFSPIRSVGSTPLHRTRNSPRRFRGSTDSQSESDTDGRLSKSSRGSRKKKDKIEKIQFLSSIPKTLRYNGKEKPGNSPVVLGVGSTNSRMDNRLSRMEEYMEKMMSTVTSLVQEESAKQGTSPSSRSPNQDRSSNYSPRRYYGRGRGRWNHSGDRRYTRRGFYNNECYNCHKEGHYIKDCPDLYVQDTDSRQSVQNNKDDFYDSEGVVSGITTVRSLGAAKFFKVEGDIAGKKVLALVDSGSEVTILNDTIFDTLEPNPYFIRKTTMYGAGTNMTMPCRLTSPIKFKIGHMQFRQQLYVALVSCDMILGCDLIIQNKCVMNIGELLITVQNMNMPIMLGDDNTAHEPIVNIVHGSDSSSDEKPSTEGSTQRFTATQLSRQSADFHYETVIPQESSLGMMASASTQEYDERGIQEEPDQCRDNKDQCCTNKVESRENLGFYTCPKSGKREKTCVQSRTGRKCPVKNCPVVVDRRDVKRHCFEEHLSEIFQTYHSKRLMNDRGFHQHRAYVVMLIGKWLTRQETVTAKDLVNFLNEKSFVPRSTHVTGLQMQIHRTVCKEMGWTDYFRYSLRPVNSSACLLNWRVLTSVLHFLTPEQQDLVAEGFNYNPRNPPEPEELAQMNASFWPVFVNKTQDESAILQKEGEEDNVLSEQKERTIVMDEKEEIHYESENLNVFSTSLVENKSKKRKLQSSIADNDTDAHHASENETAILLGHQVSQIADSQVEPSFSQL</sequence>